<dbReference type="InParanoid" id="A0A1X7SWK2"/>
<feature type="coiled-coil region" evidence="1">
    <location>
        <begin position="48"/>
        <end position="78"/>
    </location>
</feature>
<evidence type="ECO:0000256" key="1">
    <source>
        <dbReference type="SAM" id="Coils"/>
    </source>
</evidence>
<dbReference type="OrthoDB" id="5973910at2759"/>
<feature type="compositionally biased region" description="Polar residues" evidence="2">
    <location>
        <begin position="338"/>
        <end position="362"/>
    </location>
</feature>
<protein>
    <recommendedName>
        <fullName evidence="4">Death domain-containing protein</fullName>
    </recommendedName>
</protein>
<evidence type="ECO:0000256" key="2">
    <source>
        <dbReference type="SAM" id="MobiDB-lite"/>
    </source>
</evidence>
<evidence type="ECO:0000313" key="3">
    <source>
        <dbReference type="EnsemblMetazoa" id="Aqu2.1.06529_001"/>
    </source>
</evidence>
<proteinExistence type="predicted"/>
<evidence type="ECO:0008006" key="4">
    <source>
        <dbReference type="Google" id="ProtNLM"/>
    </source>
</evidence>
<accession>A0A1X7SWK2</accession>
<dbReference type="AlphaFoldDB" id="A0A1X7SWK2"/>
<keyword evidence="1" id="KW-0175">Coiled coil</keyword>
<organism evidence="3">
    <name type="scientific">Amphimedon queenslandica</name>
    <name type="common">Sponge</name>
    <dbReference type="NCBI Taxonomy" id="400682"/>
    <lineage>
        <taxon>Eukaryota</taxon>
        <taxon>Metazoa</taxon>
        <taxon>Porifera</taxon>
        <taxon>Demospongiae</taxon>
        <taxon>Heteroscleromorpha</taxon>
        <taxon>Haplosclerida</taxon>
        <taxon>Niphatidae</taxon>
        <taxon>Amphimedon</taxon>
    </lineage>
</organism>
<dbReference type="eggNOG" id="ENOG502TCXC">
    <property type="taxonomic scope" value="Eukaryota"/>
</dbReference>
<reference evidence="3" key="1">
    <citation type="submission" date="2017-05" db="UniProtKB">
        <authorList>
            <consortium name="EnsemblMetazoa"/>
        </authorList>
    </citation>
    <scope>IDENTIFICATION</scope>
</reference>
<feature type="compositionally biased region" description="Acidic residues" evidence="2">
    <location>
        <begin position="301"/>
        <end position="321"/>
    </location>
</feature>
<sequence length="695" mass="77972">MRQYLELKAQVTDKERYTAKLMKEKEQWSQTKETSTKEVQFDYMIPSMDNLECLKNEVTELKEEKKQVEEEKSKVEKQYLMEKQITKELKAQVTDKERHTAKLMKEKEQWSQTKGTSTQEVQFDYMIPLMDNLECLSDVQVAEKKLFLIQGDKPQLMNWEKYGLRIGVQEGSLLSSETVEAAVVALVGGQFEFPPNTVLVSAVYAVSLSKPLLKRLKLEIQHCIDLTGRPDLAQYLKFAIAPVSTPSLPYRFSTVGGGEFMSNSGYGSIQRNKFCLVCILGEEWTNGDTEEGAEEQQPQQEENEEEEEGEGEGSDSDDDDTSSTPPGASGACKESITKETNLPTNTVSVAGPATTPNTDHVNKVQSTGVRKAVTYAGLVYYEEDGVEDLVTFTAARNLEALIHYIERKHSEAKIGPDISFSFKLPYDYIELNFTAPQKKPFTGWTLTPHTDPCRLYQEAVDKFGDKQHSRPSRCLISVYGSPDAVPFLNYFIPLEGVAHPVSLNIHRARRNYTVPVPSSTNPTSSSSNVVHKSMPVSSIGGANHPPSSSGNDKTIVVQTKRREGGFDIKTAKQKIKQVMIENHTDFAGLLQFSLVHVANKLFEVHIIPQEVQKSPTYDAISTCFLSMINLLDSKSDLEKHCVKYLEALSSVGGPIEFAANLLREKWTTALEGALQFERSVKRVRTNDFELDDFNF</sequence>
<feature type="region of interest" description="Disordered" evidence="2">
    <location>
        <begin position="286"/>
        <end position="362"/>
    </location>
</feature>
<dbReference type="EnsemblMetazoa" id="Aqu2.1.06529_001">
    <property type="protein sequence ID" value="Aqu2.1.06529_001"/>
    <property type="gene ID" value="Aqu2.1.06529"/>
</dbReference>
<name>A0A1X7SWK2_AMPQE</name>